<accession>A0A0N4XI49</accession>
<evidence type="ECO:0000313" key="5">
    <source>
        <dbReference type="WBParaSite" id="NBR_0000220101-mRNA-1"/>
    </source>
</evidence>
<dbReference type="EMBL" id="UYSL01002349">
    <property type="protein sequence ID" value="VDL65791.1"/>
    <property type="molecule type" value="Genomic_DNA"/>
</dbReference>
<proteinExistence type="predicted"/>
<keyword evidence="4" id="KW-1185">Reference proteome</keyword>
<evidence type="ECO:0000256" key="1">
    <source>
        <dbReference type="SAM" id="MobiDB-lite"/>
    </source>
</evidence>
<evidence type="ECO:0000313" key="4">
    <source>
        <dbReference type="Proteomes" id="UP000271162"/>
    </source>
</evidence>
<evidence type="ECO:0000313" key="3">
    <source>
        <dbReference type="EMBL" id="VDL65791.1"/>
    </source>
</evidence>
<keyword evidence="2" id="KW-1133">Transmembrane helix</keyword>
<gene>
    <name evidence="3" type="ORF">NBR_LOCUS2202</name>
</gene>
<sequence length="137" mass="14940">MCNGGRVSMPPEFRPFSSGSSCTNIDEGARSSEVFPLTENDKKAHESGSRLAKRSGSLIAENPGQSHVEKREMPEKSSVNTIVIFAALALALLILLVLVISCLIIFQIKKRRRAAAKKSRRSFSKEAGTSLEDEDFG</sequence>
<feature type="transmembrane region" description="Helical" evidence="2">
    <location>
        <begin position="82"/>
        <end position="108"/>
    </location>
</feature>
<feature type="compositionally biased region" description="Basic and acidic residues" evidence="1">
    <location>
        <begin position="39"/>
        <end position="48"/>
    </location>
</feature>
<dbReference type="AlphaFoldDB" id="A0A0N4XI49"/>
<dbReference type="WBParaSite" id="NBR_0000220101-mRNA-1">
    <property type="protein sequence ID" value="NBR_0000220101-mRNA-1"/>
    <property type="gene ID" value="NBR_0000220101"/>
</dbReference>
<feature type="region of interest" description="Disordered" evidence="1">
    <location>
        <begin position="116"/>
        <end position="137"/>
    </location>
</feature>
<evidence type="ECO:0000256" key="2">
    <source>
        <dbReference type="SAM" id="Phobius"/>
    </source>
</evidence>
<keyword evidence="2" id="KW-0472">Membrane</keyword>
<keyword evidence="2" id="KW-0812">Transmembrane</keyword>
<name>A0A0N4XI49_NIPBR</name>
<organism evidence="5">
    <name type="scientific">Nippostrongylus brasiliensis</name>
    <name type="common">Rat hookworm</name>
    <dbReference type="NCBI Taxonomy" id="27835"/>
    <lineage>
        <taxon>Eukaryota</taxon>
        <taxon>Metazoa</taxon>
        <taxon>Ecdysozoa</taxon>
        <taxon>Nematoda</taxon>
        <taxon>Chromadorea</taxon>
        <taxon>Rhabditida</taxon>
        <taxon>Rhabditina</taxon>
        <taxon>Rhabditomorpha</taxon>
        <taxon>Strongyloidea</taxon>
        <taxon>Heligmosomidae</taxon>
        <taxon>Nippostrongylus</taxon>
    </lineage>
</organism>
<protein>
    <submittedName>
        <fullName evidence="3 5">Uncharacterized protein</fullName>
    </submittedName>
</protein>
<dbReference type="Proteomes" id="UP000271162">
    <property type="component" value="Unassembled WGS sequence"/>
</dbReference>
<reference evidence="5" key="1">
    <citation type="submission" date="2017-02" db="UniProtKB">
        <authorList>
            <consortium name="WormBaseParasite"/>
        </authorList>
    </citation>
    <scope>IDENTIFICATION</scope>
</reference>
<feature type="region of interest" description="Disordered" evidence="1">
    <location>
        <begin position="1"/>
        <end position="74"/>
    </location>
</feature>
<reference evidence="3 4" key="2">
    <citation type="submission" date="2018-11" db="EMBL/GenBank/DDBJ databases">
        <authorList>
            <consortium name="Pathogen Informatics"/>
        </authorList>
    </citation>
    <scope>NUCLEOTIDE SEQUENCE [LARGE SCALE GENOMIC DNA]</scope>
</reference>